<name>K5UN70_PHACS</name>
<dbReference type="GeneID" id="18918488"/>
<keyword evidence="3" id="KW-1185">Reference proteome</keyword>
<feature type="region of interest" description="Disordered" evidence="1">
    <location>
        <begin position="1"/>
        <end position="125"/>
    </location>
</feature>
<evidence type="ECO:0000256" key="1">
    <source>
        <dbReference type="SAM" id="MobiDB-lite"/>
    </source>
</evidence>
<sequence>MPSESLPIPPSEQTAHGAMEMPGSVDQRLTRLHLQNVATAPRTPPAQISKRLKRKRSCEESLDSGDHAVHEPDHKRQRNSDISDHSTDSPSPTTSRVERVQKKSFGDRRSILEHKGKQPVYPPGSTLFWAQQHAALAAQSQEGTVSTASSASRGSPMHPLVLPLRTAQLSPGSCHSVQPQSVQARQVPVQPAVISIAFSAVAQPSSQLQVNSLPVPPATICDPSRDPRRRPPRGPPKPVLDSHSNARRAEDAREDNLRFREDSDVNASPP</sequence>
<evidence type="ECO:0000313" key="2">
    <source>
        <dbReference type="EMBL" id="EKM51181.1"/>
    </source>
</evidence>
<dbReference type="InParanoid" id="K5UN70"/>
<evidence type="ECO:0000313" key="3">
    <source>
        <dbReference type="Proteomes" id="UP000008370"/>
    </source>
</evidence>
<feature type="region of interest" description="Disordered" evidence="1">
    <location>
        <begin position="210"/>
        <end position="270"/>
    </location>
</feature>
<feature type="compositionally biased region" description="Basic and acidic residues" evidence="1">
    <location>
        <begin position="64"/>
        <end position="87"/>
    </location>
</feature>
<dbReference type="KEGG" id="pco:PHACADRAFT_263189"/>
<dbReference type="OrthoDB" id="10681735at2759"/>
<dbReference type="AlphaFoldDB" id="K5UN70"/>
<gene>
    <name evidence="2" type="ORF">PHACADRAFT_263189</name>
</gene>
<dbReference type="EMBL" id="JH930477">
    <property type="protein sequence ID" value="EKM51181.1"/>
    <property type="molecule type" value="Genomic_DNA"/>
</dbReference>
<reference evidence="2 3" key="1">
    <citation type="journal article" date="2012" name="BMC Genomics">
        <title>Comparative genomics of the white-rot fungi, Phanerochaete carnosa and P. chrysosporium, to elucidate the genetic basis of the distinct wood types they colonize.</title>
        <authorList>
            <person name="Suzuki H."/>
            <person name="MacDonald J."/>
            <person name="Syed K."/>
            <person name="Salamov A."/>
            <person name="Hori C."/>
            <person name="Aerts A."/>
            <person name="Henrissat B."/>
            <person name="Wiebenga A."/>
            <person name="vanKuyk P.A."/>
            <person name="Barry K."/>
            <person name="Lindquist E."/>
            <person name="LaButti K."/>
            <person name="Lapidus A."/>
            <person name="Lucas S."/>
            <person name="Coutinho P."/>
            <person name="Gong Y."/>
            <person name="Samejima M."/>
            <person name="Mahadevan R."/>
            <person name="Abou-Zaid M."/>
            <person name="de Vries R.P."/>
            <person name="Igarashi K."/>
            <person name="Yadav J.S."/>
            <person name="Grigoriev I.V."/>
            <person name="Master E.R."/>
        </authorList>
    </citation>
    <scope>NUCLEOTIDE SEQUENCE [LARGE SCALE GENOMIC DNA]</scope>
    <source>
        <strain evidence="2 3">HHB-10118-sp</strain>
    </source>
</reference>
<dbReference type="Proteomes" id="UP000008370">
    <property type="component" value="Unassembled WGS sequence"/>
</dbReference>
<proteinExistence type="predicted"/>
<organism evidence="2 3">
    <name type="scientific">Phanerochaete carnosa (strain HHB-10118-sp)</name>
    <name type="common">White-rot fungus</name>
    <name type="synonym">Peniophora carnosa</name>
    <dbReference type="NCBI Taxonomy" id="650164"/>
    <lineage>
        <taxon>Eukaryota</taxon>
        <taxon>Fungi</taxon>
        <taxon>Dikarya</taxon>
        <taxon>Basidiomycota</taxon>
        <taxon>Agaricomycotina</taxon>
        <taxon>Agaricomycetes</taxon>
        <taxon>Polyporales</taxon>
        <taxon>Phanerochaetaceae</taxon>
        <taxon>Phanerochaete</taxon>
    </lineage>
</organism>
<protein>
    <submittedName>
        <fullName evidence="2">Uncharacterized protein</fullName>
    </submittedName>
</protein>
<dbReference type="RefSeq" id="XP_007400333.1">
    <property type="nucleotide sequence ID" value="XM_007400271.1"/>
</dbReference>
<feature type="compositionally biased region" description="Basic and acidic residues" evidence="1">
    <location>
        <begin position="247"/>
        <end position="263"/>
    </location>
</feature>
<accession>K5UN70</accession>
<dbReference type="HOGENOM" id="CLU_1030983_0_0_1"/>
<feature type="compositionally biased region" description="Basic and acidic residues" evidence="1">
    <location>
        <begin position="96"/>
        <end position="116"/>
    </location>
</feature>